<sequence>MRRNGWSCRDYREKVRNGEDTEQLPRCDSMKKNALAKDFFMEIKKTRNRFLSIMLIAALGVAFFAGVRAAAPDMNMSADLLYDKSNFMDIRVLGDLGLTEKDIEAIRDIKGVENVRGGYSADVLCSTEEAQLVVRMMSANDHINKITVKQGRMPKKPNECLADERFLSLSGYKVGDTVTVKSGTDDDIGDTLAVTEYKIVGSGTTAYYLSLDRGTSKIGNGELSSFLVIPPESFSLEVYTEAVIRVAGAGELLSGSEKYEDTVKEVEDRLEAIADGRCKIRYESVRREGQEKLDDASAEIEENRKKLADAKKELDDGEKELTDAEQKLADAKEELKTARDKLTDGEAQLADGQAQVADGESQIAEGWNSYYENASTLKEKTQELEDARAQTADGEQQIAEGWQEIGTQKAALADGRSQIEEGKAQIAQSKQKLNDGIAQTKNGIAQVEQKIQEIEAGLPAVQNGITEVTDGISQVEAALADLQQKQAAVRDGIAQLEEQLAALPPEAEDIRQQLEAQLGQAREQEAALAAGITAAGEKQTGLQSTLQQLQEQKEQMDQGLLVLKEQQNTLPVTLEDLQKQLAQVEEQEKTLASKEAELGAGENQLAQAEELIKEKEQELEAGKFQVEEGAVQLADGEDQLDEARALLESKETELASAKNQLIQSKKELDDGKAQLADGEKEIADGESEIEENRQKLADGRREYEDKKADADERIADARQKVADGQKELDELDVPEWHVLNRDHIQTYVEYEQDADRIKAIGDVFPAIFFLVASLICLTTMTRMVEEERTQIGTLKALGYSKLSIAAKYLCYALLASLIGSLAGLVAGQKILPPVIINAYGILYNNLPEVVAPLHVGYSVSSTLLAIACTTAAAGIACYKELMSTPATLMRPAAPKSGKRVLLERVGIIWNHLSFTNKSTVRNLFRYKKRFFMTVLGIGGCMGLLLVGFGVKDSVRSIGTIQYNDLLSYHAEVVLEDKVTQEEKDEVVKAMEKDKDIKSFMAVYKTSMDIENVKEDVTKSAYVMVPEDAKEFKKYADLRSRTTKEHYELSDDGIIISEKLAKLLDVKEGDTVVLKEEETDRFEVKVSHITENYFLHYIYISPKLYSQVFGETPEFVDYLTINSSTESSFEDSMQEKYMAYDQVSEVSFITKTADRIANMLKSLDTVIYVLVIAAGLLAFVVLYNLNNINISERIRELATLKVLGFYDMEVSRYVLRENVCLTLIGCFLGIFFGKILHRFVILTAETDIMMFGRDIEIISFVYSILITLFFSAVVNFFMHFRLKKVDMVESMKSVE</sequence>
<organism evidence="10 11">
    <name type="scientific">Blautia pseudococcoides</name>
    <dbReference type="NCBI Taxonomy" id="1796616"/>
    <lineage>
        <taxon>Bacteria</taxon>
        <taxon>Bacillati</taxon>
        <taxon>Bacillota</taxon>
        <taxon>Clostridia</taxon>
        <taxon>Lachnospirales</taxon>
        <taxon>Lachnospiraceae</taxon>
        <taxon>Blautia</taxon>
    </lineage>
</organism>
<keyword evidence="3 8" id="KW-0812">Transmembrane</keyword>
<evidence type="ECO:0000259" key="9">
    <source>
        <dbReference type="Pfam" id="PF02687"/>
    </source>
</evidence>
<comment type="subcellular location">
    <subcellularLocation>
        <location evidence="1">Cell membrane</location>
        <topology evidence="1">Multi-pass membrane protein</topology>
    </subcellularLocation>
</comment>
<dbReference type="Proteomes" id="UP000092574">
    <property type="component" value="Chromosome"/>
</dbReference>
<feature type="compositionally biased region" description="Basic and acidic residues" evidence="7">
    <location>
        <begin position="690"/>
        <end position="709"/>
    </location>
</feature>
<feature type="transmembrane region" description="Helical" evidence="8">
    <location>
        <begin position="50"/>
        <end position="71"/>
    </location>
</feature>
<dbReference type="InterPro" id="IPR038766">
    <property type="entry name" value="Membrane_comp_ABC_pdt"/>
</dbReference>
<accession>A0A1C7I6P9</accession>
<feature type="transmembrane region" description="Helical" evidence="8">
    <location>
        <begin position="855"/>
        <end position="878"/>
    </location>
</feature>
<evidence type="ECO:0000256" key="4">
    <source>
        <dbReference type="ARBA" id="ARBA00022989"/>
    </source>
</evidence>
<feature type="region of interest" description="Disordered" evidence="7">
    <location>
        <begin position="680"/>
        <end position="709"/>
    </location>
</feature>
<feature type="transmembrane region" description="Helical" evidence="8">
    <location>
        <begin position="1164"/>
        <end position="1184"/>
    </location>
</feature>
<feature type="coiled-coil region" evidence="6">
    <location>
        <begin position="286"/>
        <end position="348"/>
    </location>
</feature>
<evidence type="ECO:0000313" key="10">
    <source>
        <dbReference type="EMBL" id="ANU75367.2"/>
    </source>
</evidence>
<dbReference type="STRING" id="1796616.A4V09_06050"/>
<protein>
    <recommendedName>
        <fullName evidence="9">ABC3 transporter permease C-terminal domain-containing protein</fullName>
    </recommendedName>
</protein>
<reference evidence="10" key="1">
    <citation type="submission" date="2017-04" db="EMBL/GenBank/DDBJ databases">
        <title>Complete Genome Sequences of Twelve Strains of a Stable Defined Moderately Diverse Mouse Microbiota 2 (sDMDMm2).</title>
        <authorList>
            <person name="Uchimura Y."/>
            <person name="Wyss M."/>
            <person name="Brugiroux S."/>
            <person name="Limenitakis J.P."/>
            <person name="Stecher B."/>
            <person name="McCoy K.D."/>
            <person name="Macpherson A.J."/>
        </authorList>
    </citation>
    <scope>NUCLEOTIDE SEQUENCE</scope>
    <source>
        <strain evidence="10">YL58</strain>
    </source>
</reference>
<dbReference type="GO" id="GO:0005886">
    <property type="term" value="C:plasma membrane"/>
    <property type="evidence" value="ECO:0007669"/>
    <property type="project" value="UniProtKB-SubCell"/>
</dbReference>
<dbReference type="PANTHER" id="PTHR30287">
    <property type="entry name" value="MEMBRANE COMPONENT OF PREDICTED ABC SUPERFAMILY METABOLITE UPTAKE TRANSPORTER"/>
    <property type="match status" value="1"/>
</dbReference>
<gene>
    <name evidence="10" type="ORF">A4V09_06050</name>
</gene>
<dbReference type="Gene3D" id="1.10.287.1490">
    <property type="match status" value="1"/>
</dbReference>
<feature type="transmembrane region" description="Helical" evidence="8">
    <location>
        <begin position="805"/>
        <end position="826"/>
    </location>
</feature>
<feature type="domain" description="ABC3 transporter permease C-terminal" evidence="9">
    <location>
        <begin position="1168"/>
        <end position="1273"/>
    </location>
</feature>
<feature type="transmembrane region" description="Helical" evidence="8">
    <location>
        <begin position="763"/>
        <end position="784"/>
    </location>
</feature>
<keyword evidence="4 8" id="KW-1133">Transmembrane helix</keyword>
<feature type="domain" description="ABC3 transporter permease C-terminal" evidence="9">
    <location>
        <begin position="763"/>
        <end position="883"/>
    </location>
</feature>
<keyword evidence="5 8" id="KW-0472">Membrane</keyword>
<keyword evidence="2" id="KW-1003">Cell membrane</keyword>
<dbReference type="OrthoDB" id="5137249at2"/>
<evidence type="ECO:0000256" key="8">
    <source>
        <dbReference type="SAM" id="Phobius"/>
    </source>
</evidence>
<dbReference type="KEGG" id="byl:A4V09_06050"/>
<dbReference type="PANTHER" id="PTHR30287:SF1">
    <property type="entry name" value="INNER MEMBRANE PROTEIN"/>
    <property type="match status" value="1"/>
</dbReference>
<feature type="transmembrane region" description="Helical" evidence="8">
    <location>
        <begin position="1256"/>
        <end position="1276"/>
    </location>
</feature>
<feature type="transmembrane region" description="Helical" evidence="8">
    <location>
        <begin position="930"/>
        <end position="950"/>
    </location>
</feature>
<evidence type="ECO:0000256" key="2">
    <source>
        <dbReference type="ARBA" id="ARBA00022475"/>
    </source>
</evidence>
<proteinExistence type="predicted"/>
<feature type="transmembrane region" description="Helical" evidence="8">
    <location>
        <begin position="1217"/>
        <end position="1236"/>
    </location>
</feature>
<dbReference type="InterPro" id="IPR003838">
    <property type="entry name" value="ABC3_permease_C"/>
</dbReference>
<evidence type="ECO:0000256" key="1">
    <source>
        <dbReference type="ARBA" id="ARBA00004651"/>
    </source>
</evidence>
<evidence type="ECO:0000256" key="5">
    <source>
        <dbReference type="ARBA" id="ARBA00023136"/>
    </source>
</evidence>
<evidence type="ECO:0000256" key="6">
    <source>
        <dbReference type="SAM" id="Coils"/>
    </source>
</evidence>
<evidence type="ECO:0000256" key="3">
    <source>
        <dbReference type="ARBA" id="ARBA00022692"/>
    </source>
</evidence>
<evidence type="ECO:0000313" key="11">
    <source>
        <dbReference type="Proteomes" id="UP000092574"/>
    </source>
</evidence>
<dbReference type="EMBL" id="CP015405">
    <property type="protein sequence ID" value="ANU75367.2"/>
    <property type="molecule type" value="Genomic_DNA"/>
</dbReference>
<dbReference type="Pfam" id="PF02687">
    <property type="entry name" value="FtsX"/>
    <property type="match status" value="2"/>
</dbReference>
<keyword evidence="11" id="KW-1185">Reference proteome</keyword>
<keyword evidence="6" id="KW-0175">Coiled coil</keyword>
<evidence type="ECO:0000256" key="7">
    <source>
        <dbReference type="SAM" id="MobiDB-lite"/>
    </source>
</evidence>
<name>A0A1C7I6P9_9FIRM</name>